<evidence type="ECO:0000313" key="9">
    <source>
        <dbReference type="RefSeq" id="XP_071907441.1"/>
    </source>
</evidence>
<dbReference type="RefSeq" id="XP_027061708.1">
    <property type="nucleotide sequence ID" value="XM_027205907.1"/>
</dbReference>
<dbReference type="AlphaFoldDB" id="A0A6P6S7D5"/>
<dbReference type="RefSeq" id="XP_071907441.1">
    <property type="nucleotide sequence ID" value="XM_072051340.1"/>
</dbReference>
<protein>
    <submittedName>
        <fullName evidence="4 5">Serine/threonine-protein phosphatase 7 long form homolog isoform X1</fullName>
    </submittedName>
</protein>
<dbReference type="RefSeq" id="XP_071907442.1">
    <property type="nucleotide sequence ID" value="XM_072051341.1"/>
</dbReference>
<gene>
    <name evidence="4 5 6 7 8" type="primary">LOC113688189</name>
    <name evidence="9 10 11 12" type="synonym">LOC140004055</name>
</gene>
<sequence length="799" mass="89851">MATDTAPDEKVHTHEEKIERLEHTIDYLKKAIEDLQRSQDEQMQHFEGRFQKLEGMQSCSTLAKQPKEFRANYFPGTKVVMDRGANHDLHPGPIDESVLTLQYDHRSTAIWRGQEFEPLTCRRCDGAFWRLGELDSRIQCLMIQAGFYGVYKAGHIQLDHALITALVERWRQETHTFHLPVGEATVTLQDVSIMWGLPIDGEPVTGHDIARTTEEWQEMCEELLGFRPPLSAFDSGRLKLKSIEDHFEVEPLQPDAPDHVVQFFARARILQLLGGLLLPDASNNKVKLMFLPLLRDFEAAGKLSWGSAVLASLYRALCRATKSNVDGVCGPLVLLQLWAWERIPLIRPERLAPRQQPPFFVGDGDQPLPAGPYGARWDVGFKLEKVGMHVLVVYRDMLDCMKDDQFVWQPYADIITSLPDCCLSGRDIWQTVSPLICFDVVELHYPNRVLRQFGQHQGIPAECDTIKELHSVDRRGRQNTDWVQHHKQYVDMWADRHARVVCESPVDGPMDYSDPYMIWYRRITRLLIGNPANRTDSGYQGVGGVIELMAQSLQRIYYRCSDAIDQGGEVSRSDILREIQDLCKHALTGAHEDRRLTLRPDLAQPAPIAATIVGPSQVKRRRPRRGGKMGLSIGDRLAFNSADISSPYASTPSSSLAPPYHSPTHSHEVFTPDAEPYVALSASAAPEVAHEDFSSAEHLVTVGIPVESKVEPDTSLAEPVDTMNVATSDVSRHDSSSIPPVLNTTQPNILELDNMVGAIATEPSTEMFVTLNSTVEDDLIMSCLENSQRPKLKKRKAKS</sequence>
<evidence type="ECO:0000313" key="7">
    <source>
        <dbReference type="RefSeq" id="XP_027061710.1"/>
    </source>
</evidence>
<dbReference type="OrthoDB" id="1871193at2759"/>
<evidence type="ECO:0000256" key="1">
    <source>
        <dbReference type="SAM" id="Coils"/>
    </source>
</evidence>
<feature type="domain" description="Aminotransferase-like plant mobile" evidence="2">
    <location>
        <begin position="146"/>
        <end position="521"/>
    </location>
</feature>
<name>A0A6P6S7D5_COFAR</name>
<evidence type="ECO:0000313" key="8">
    <source>
        <dbReference type="RefSeq" id="XP_071905315.1"/>
    </source>
</evidence>
<dbReference type="RefSeq" id="XP_071905315.1">
    <property type="nucleotide sequence ID" value="XM_072049214.1"/>
</dbReference>
<evidence type="ECO:0000313" key="10">
    <source>
        <dbReference type="RefSeq" id="XP_071907442.1"/>
    </source>
</evidence>
<accession>A0A6P6S7D5</accession>
<dbReference type="PANTHER" id="PTHR46033:SF8">
    <property type="entry name" value="PROTEIN MAINTENANCE OF MERISTEMS-LIKE"/>
    <property type="match status" value="1"/>
</dbReference>
<keyword evidence="1" id="KW-0175">Coiled coil</keyword>
<dbReference type="RefSeq" id="XP_027061710.1">
    <property type="nucleotide sequence ID" value="XM_027205909.1"/>
</dbReference>
<keyword evidence="3" id="KW-1185">Reference proteome</keyword>
<dbReference type="RefSeq" id="XP_027061707.1">
    <property type="nucleotide sequence ID" value="XM_027205906.1"/>
</dbReference>
<evidence type="ECO:0000313" key="6">
    <source>
        <dbReference type="RefSeq" id="XP_027061709.1"/>
    </source>
</evidence>
<dbReference type="RefSeq" id="XP_071907443.1">
    <property type="nucleotide sequence ID" value="XM_072051342.1"/>
</dbReference>
<feature type="coiled-coil region" evidence="1">
    <location>
        <begin position="11"/>
        <end position="38"/>
    </location>
</feature>
<reference evidence="4 5" key="2">
    <citation type="submission" date="2025-04" db="UniProtKB">
        <authorList>
            <consortium name="RefSeq"/>
        </authorList>
    </citation>
    <scope>IDENTIFICATION</scope>
    <source>
        <tissue evidence="4 5">Leaves</tissue>
    </source>
</reference>
<evidence type="ECO:0000313" key="12">
    <source>
        <dbReference type="RefSeq" id="XP_071907444.1"/>
    </source>
</evidence>
<dbReference type="PANTHER" id="PTHR46033">
    <property type="entry name" value="PROTEIN MAIN-LIKE 2"/>
    <property type="match status" value="1"/>
</dbReference>
<evidence type="ECO:0000259" key="2">
    <source>
        <dbReference type="Pfam" id="PF10536"/>
    </source>
</evidence>
<evidence type="ECO:0000313" key="4">
    <source>
        <dbReference type="RefSeq" id="XP_027061707.1"/>
    </source>
</evidence>
<dbReference type="GO" id="GO:0010073">
    <property type="term" value="P:meristem maintenance"/>
    <property type="evidence" value="ECO:0007669"/>
    <property type="project" value="InterPro"/>
</dbReference>
<organism evidence="3 6">
    <name type="scientific">Coffea arabica</name>
    <name type="common">Arabian coffee</name>
    <dbReference type="NCBI Taxonomy" id="13443"/>
    <lineage>
        <taxon>Eukaryota</taxon>
        <taxon>Viridiplantae</taxon>
        <taxon>Streptophyta</taxon>
        <taxon>Embryophyta</taxon>
        <taxon>Tracheophyta</taxon>
        <taxon>Spermatophyta</taxon>
        <taxon>Magnoliopsida</taxon>
        <taxon>eudicotyledons</taxon>
        <taxon>Gunneridae</taxon>
        <taxon>Pentapetalae</taxon>
        <taxon>asterids</taxon>
        <taxon>lamiids</taxon>
        <taxon>Gentianales</taxon>
        <taxon>Rubiaceae</taxon>
        <taxon>Ixoroideae</taxon>
        <taxon>Gardenieae complex</taxon>
        <taxon>Bertiereae - Coffeeae clade</taxon>
        <taxon>Coffeeae</taxon>
        <taxon>Coffea</taxon>
    </lineage>
</organism>
<reference evidence="3" key="1">
    <citation type="journal article" date="2025" name="Foods">
        <title>Unveiling the Microbial Signatures of Arabica Coffee Cherries: Insights into Ripeness Specific Diversity, Functional Traits, and Implications for Quality and Safety.</title>
        <authorList>
            <consortium name="RefSeq"/>
            <person name="Tenea G.N."/>
            <person name="Cifuentes V."/>
            <person name="Reyes P."/>
            <person name="Cevallos-Vallejos M."/>
        </authorList>
    </citation>
    <scope>NUCLEOTIDE SEQUENCE [LARGE SCALE GENOMIC DNA]</scope>
</reference>
<dbReference type="Proteomes" id="UP001652660">
    <property type="component" value="Chromosome 5c"/>
</dbReference>
<dbReference type="RefSeq" id="XP_071907444.1">
    <property type="nucleotide sequence ID" value="XM_072051343.1"/>
</dbReference>
<dbReference type="Proteomes" id="UP001652660">
    <property type="component" value="Chromosome 5e"/>
</dbReference>
<proteinExistence type="predicted"/>
<dbReference type="GeneID" id="113688189"/>
<dbReference type="RefSeq" id="XP_027061709.1">
    <property type="nucleotide sequence ID" value="XM_027205908.1"/>
</dbReference>
<evidence type="ECO:0000313" key="3">
    <source>
        <dbReference type="Proteomes" id="UP001652660"/>
    </source>
</evidence>
<dbReference type="InterPro" id="IPR019557">
    <property type="entry name" value="AminoTfrase-like_pln_mobile"/>
</dbReference>
<evidence type="ECO:0000313" key="5">
    <source>
        <dbReference type="RefSeq" id="XP_027061708.1"/>
    </source>
</evidence>
<evidence type="ECO:0000313" key="11">
    <source>
        <dbReference type="RefSeq" id="XP_071907443.1"/>
    </source>
</evidence>
<dbReference type="Pfam" id="PF10536">
    <property type="entry name" value="PMD"/>
    <property type="match status" value="1"/>
</dbReference>
<dbReference type="InterPro" id="IPR044824">
    <property type="entry name" value="MAIN-like"/>
</dbReference>